<dbReference type="KEGG" id="gfl:GRFL_1961"/>
<evidence type="ECO:0000256" key="1">
    <source>
        <dbReference type="ARBA" id="ARBA00004141"/>
    </source>
</evidence>
<keyword evidence="8" id="KW-0249">Electron transport</keyword>
<dbReference type="InterPro" id="IPR002429">
    <property type="entry name" value="CcO_II-like_C"/>
</dbReference>
<keyword evidence="7" id="KW-1278">Translocase</keyword>
<keyword evidence="5" id="KW-0679">Respiratory chain</keyword>
<dbReference type="InterPro" id="IPR008972">
    <property type="entry name" value="Cupredoxin"/>
</dbReference>
<evidence type="ECO:0000256" key="7">
    <source>
        <dbReference type="ARBA" id="ARBA00022967"/>
    </source>
</evidence>
<proteinExistence type="inferred from homology"/>
<feature type="compositionally biased region" description="Polar residues" evidence="12">
    <location>
        <begin position="350"/>
        <end position="359"/>
    </location>
</feature>
<dbReference type="STRING" id="1229726.GRFL_1961"/>
<feature type="transmembrane region" description="Helical" evidence="13">
    <location>
        <begin position="132"/>
        <end position="151"/>
    </location>
</feature>
<dbReference type="SUPFAM" id="SSF81464">
    <property type="entry name" value="Cytochrome c oxidase subunit II-like, transmembrane region"/>
    <property type="match status" value="1"/>
</dbReference>
<comment type="subcellular location">
    <subcellularLocation>
        <location evidence="1">Membrane</location>
        <topology evidence="1">Multi-pass membrane protein</topology>
    </subcellularLocation>
</comment>
<dbReference type="PROSITE" id="PS50857">
    <property type="entry name" value="COX2_CUA"/>
    <property type="match status" value="1"/>
</dbReference>
<evidence type="ECO:0000256" key="2">
    <source>
        <dbReference type="ARBA" id="ARBA00007866"/>
    </source>
</evidence>
<protein>
    <recommendedName>
        <fullName evidence="3">cytochrome-c oxidase</fullName>
        <ecNumber evidence="3">7.1.1.9</ecNumber>
    </recommendedName>
    <alternativeName>
        <fullName evidence="11">Cytochrome c oxidase polypeptide II</fullName>
    </alternativeName>
</protein>
<keyword evidence="6 13" id="KW-0812">Transmembrane</keyword>
<dbReference type="Gene3D" id="1.10.287.90">
    <property type="match status" value="1"/>
</dbReference>
<feature type="transmembrane region" description="Helical" evidence="13">
    <location>
        <begin position="49"/>
        <end position="68"/>
    </location>
</feature>
<evidence type="ECO:0000256" key="4">
    <source>
        <dbReference type="ARBA" id="ARBA00022448"/>
    </source>
</evidence>
<dbReference type="GO" id="GO:0016491">
    <property type="term" value="F:oxidoreductase activity"/>
    <property type="evidence" value="ECO:0007669"/>
    <property type="project" value="UniProtKB-KW"/>
</dbReference>
<reference evidence="14 15" key="1">
    <citation type="submission" date="2016-07" db="EMBL/GenBank/DDBJ databases">
        <title>Multi-omics approach to identify versatile polysaccharide utilization systems of a marine flavobacterium Gramella flava.</title>
        <authorList>
            <person name="Tang K."/>
        </authorList>
    </citation>
    <scope>NUCLEOTIDE SEQUENCE [LARGE SCALE GENOMIC DNA]</scope>
    <source>
        <strain evidence="14 15">JLT2011</strain>
    </source>
</reference>
<dbReference type="OrthoDB" id="9781261at2"/>
<keyword evidence="14" id="KW-0560">Oxidoreductase</keyword>
<dbReference type="GO" id="GO:0016020">
    <property type="term" value="C:membrane"/>
    <property type="evidence" value="ECO:0007669"/>
    <property type="project" value="UniProtKB-SubCell"/>
</dbReference>
<evidence type="ECO:0000256" key="5">
    <source>
        <dbReference type="ARBA" id="ARBA00022660"/>
    </source>
</evidence>
<keyword evidence="9 13" id="KW-1133">Transmembrane helix</keyword>
<dbReference type="Pfam" id="PF02790">
    <property type="entry name" value="COX2_TM"/>
    <property type="match status" value="1"/>
</dbReference>
<dbReference type="RefSeq" id="WP_083644427.1">
    <property type="nucleotide sequence ID" value="NZ_AMRU01000012.1"/>
</dbReference>
<dbReference type="Gene3D" id="2.60.40.420">
    <property type="entry name" value="Cupredoxins - blue copper proteins"/>
    <property type="match status" value="1"/>
</dbReference>
<evidence type="ECO:0000256" key="3">
    <source>
        <dbReference type="ARBA" id="ARBA00012949"/>
    </source>
</evidence>
<dbReference type="InterPro" id="IPR036257">
    <property type="entry name" value="Cyt_c_oxidase_su2_TM_sf"/>
</dbReference>
<gene>
    <name evidence="14" type="ORF">GRFL_1961</name>
</gene>
<dbReference type="InterPro" id="IPR011759">
    <property type="entry name" value="Cyt_c_oxidase_su2_TM_dom"/>
</dbReference>
<dbReference type="AlphaFoldDB" id="A0A1L7I6D5"/>
<evidence type="ECO:0000256" key="13">
    <source>
        <dbReference type="SAM" id="Phobius"/>
    </source>
</evidence>
<dbReference type="EMBL" id="CP016359">
    <property type="protein sequence ID" value="APU68685.1"/>
    <property type="molecule type" value="Genomic_DNA"/>
</dbReference>
<name>A0A1L7I6D5_9FLAO</name>
<dbReference type="GO" id="GO:0042773">
    <property type="term" value="P:ATP synthesis coupled electron transport"/>
    <property type="evidence" value="ECO:0007669"/>
    <property type="project" value="TreeGrafter"/>
</dbReference>
<dbReference type="PANTHER" id="PTHR22888:SF9">
    <property type="entry name" value="CYTOCHROME C OXIDASE SUBUNIT 2"/>
    <property type="match status" value="1"/>
</dbReference>
<feature type="region of interest" description="Disordered" evidence="12">
    <location>
        <begin position="350"/>
        <end position="404"/>
    </location>
</feature>
<feature type="compositionally biased region" description="Low complexity" evidence="12">
    <location>
        <begin position="375"/>
        <end position="404"/>
    </location>
</feature>
<dbReference type="PROSITE" id="PS50999">
    <property type="entry name" value="COX2_TM"/>
    <property type="match status" value="1"/>
</dbReference>
<comment type="similarity">
    <text evidence="2">Belongs to the cytochrome c oxidase subunit 2 family.</text>
</comment>
<dbReference type="InterPro" id="IPR045187">
    <property type="entry name" value="CcO_II"/>
</dbReference>
<dbReference type="EC" id="7.1.1.9" evidence="3"/>
<accession>A0A1L7I6D5</accession>
<evidence type="ECO:0000256" key="6">
    <source>
        <dbReference type="ARBA" id="ARBA00022692"/>
    </source>
</evidence>
<keyword evidence="10 13" id="KW-0472">Membrane</keyword>
<evidence type="ECO:0000313" key="15">
    <source>
        <dbReference type="Proteomes" id="UP000186230"/>
    </source>
</evidence>
<keyword evidence="4" id="KW-0813">Transport</keyword>
<keyword evidence="15" id="KW-1185">Reference proteome</keyword>
<evidence type="ECO:0000313" key="14">
    <source>
        <dbReference type="EMBL" id="APU68685.1"/>
    </source>
</evidence>
<organism evidence="14 15">
    <name type="scientific">Christiangramia flava JLT2011</name>
    <dbReference type="NCBI Taxonomy" id="1229726"/>
    <lineage>
        <taxon>Bacteria</taxon>
        <taxon>Pseudomonadati</taxon>
        <taxon>Bacteroidota</taxon>
        <taxon>Flavobacteriia</taxon>
        <taxon>Flavobacteriales</taxon>
        <taxon>Flavobacteriaceae</taxon>
        <taxon>Christiangramia</taxon>
    </lineage>
</organism>
<dbReference type="GO" id="GO:0005507">
    <property type="term" value="F:copper ion binding"/>
    <property type="evidence" value="ECO:0007669"/>
    <property type="project" value="InterPro"/>
</dbReference>
<feature type="transmembrane region" description="Helical" evidence="13">
    <location>
        <begin position="89"/>
        <end position="112"/>
    </location>
</feature>
<evidence type="ECO:0000256" key="9">
    <source>
        <dbReference type="ARBA" id="ARBA00022989"/>
    </source>
</evidence>
<dbReference type="PANTHER" id="PTHR22888">
    <property type="entry name" value="CYTOCHROME C OXIDASE, SUBUNIT II"/>
    <property type="match status" value="1"/>
</dbReference>
<evidence type="ECO:0000256" key="8">
    <source>
        <dbReference type="ARBA" id="ARBA00022982"/>
    </source>
</evidence>
<sequence>MTVFLVIIVLALLAVTGWQISKIVQLSKKPDADTSQVANDSDNRMNGKLMLGFVIFLYILTIFCFWNYGKFYLPEAASEHGSQYDTLMFVSIALIMVVQIITQGLLHIFAFKYKGNKNNRALFYADNDKLEFIWTIIPVIVLAGLIIYGLFTWSDIMNVNEDEDPMVVEIYAYQFAWRARYSGEDNTLGKANVRFIEGVNQLGVDESDSYGDDDKITTELHLPVNRPVLFKFRSQDVLHSAYFPFFRAQMNVVPGMITQFSFTPTMTSDEMRSSKYMQEKVKSVNDLINEQNKELAAQGEPAKDSYEFEYFLLCNKICGQGHYNMQMKIVVESEEDYQAWLDEQPTFASTMEGQNQSGTEDAASEDPKPADEAGEAPAGENGSENGESAEGTQEETTVAVVEEN</sequence>
<dbReference type="Proteomes" id="UP000186230">
    <property type="component" value="Chromosome"/>
</dbReference>
<evidence type="ECO:0000256" key="12">
    <source>
        <dbReference type="SAM" id="MobiDB-lite"/>
    </source>
</evidence>
<evidence type="ECO:0000256" key="11">
    <source>
        <dbReference type="ARBA" id="ARBA00031389"/>
    </source>
</evidence>
<dbReference type="GO" id="GO:0004129">
    <property type="term" value="F:cytochrome-c oxidase activity"/>
    <property type="evidence" value="ECO:0007669"/>
    <property type="project" value="UniProtKB-EC"/>
</dbReference>
<dbReference type="SUPFAM" id="SSF49503">
    <property type="entry name" value="Cupredoxins"/>
    <property type="match status" value="1"/>
</dbReference>
<evidence type="ECO:0000256" key="10">
    <source>
        <dbReference type="ARBA" id="ARBA00023136"/>
    </source>
</evidence>